<dbReference type="Proteomes" id="UP001600888">
    <property type="component" value="Unassembled WGS sequence"/>
</dbReference>
<feature type="compositionally biased region" description="Basic and acidic residues" evidence="1">
    <location>
        <begin position="12"/>
        <end position="21"/>
    </location>
</feature>
<feature type="compositionally biased region" description="Polar residues" evidence="1">
    <location>
        <begin position="1"/>
        <end position="11"/>
    </location>
</feature>
<proteinExistence type="predicted"/>
<dbReference type="EMBL" id="JBAWTH010000033">
    <property type="protein sequence ID" value="KAL2285032.1"/>
    <property type="molecule type" value="Genomic_DNA"/>
</dbReference>
<gene>
    <name evidence="3" type="ORF">FJTKL_08556</name>
</gene>
<sequence length="388" mass="44047">MADYNHFSSGSSDHRDPDNGCRDTQFVPTERNKRVNQPISYPTFPSFLLLPWELRRMVWEFALPRSVFTSARLSSETYVPYPTISLACREAFLVVKESGSMVTAWDSNKLKRAWWVAGPITDGTDIYIRTWFSPKLDTIMVDTLDARILERFGEAARCDLINCLRSPTTKLVVRSNWSRYNIRLAHHAYQQYLESRDKVLLSIGEIDFVLKDKVWDMGTTPQMLGTVGSGQVIHLNDTATLSKYLELWEHCCQRETTSCRLIMTSDIGAWLKMAIDEGKGEGARDLMRTYEAWVGEDQAYEARLVSPEAKYVLRLADHIMSAHGSQPNSRGGHEIVDYTGKLKTDHPLVQNLGIKLPEIIPVCTISIFRGCRCEEHQAQSGFVTSPGN</sequence>
<comment type="caution">
    <text evidence="3">The sequence shown here is derived from an EMBL/GenBank/DDBJ whole genome shotgun (WGS) entry which is preliminary data.</text>
</comment>
<reference evidence="3 4" key="1">
    <citation type="submission" date="2024-03" db="EMBL/GenBank/DDBJ databases">
        <title>A high-quality draft genome sequence of Diaporthe vaccinii, a causative agent of upright dieback and viscid rot disease in cranberry plants.</title>
        <authorList>
            <person name="Sarrasin M."/>
            <person name="Lang B.F."/>
            <person name="Burger G."/>
        </authorList>
    </citation>
    <scope>NUCLEOTIDE SEQUENCE [LARGE SCALE GENOMIC DNA]</scope>
    <source>
        <strain evidence="3 4">IS7</strain>
    </source>
</reference>
<evidence type="ECO:0000259" key="2">
    <source>
        <dbReference type="Pfam" id="PF20150"/>
    </source>
</evidence>
<evidence type="ECO:0000313" key="3">
    <source>
        <dbReference type="EMBL" id="KAL2285032.1"/>
    </source>
</evidence>
<name>A0ABR4ERG7_9PEZI</name>
<dbReference type="Pfam" id="PF20150">
    <property type="entry name" value="2EXR"/>
    <property type="match status" value="1"/>
</dbReference>
<organism evidence="3 4">
    <name type="scientific">Diaporthe vaccinii</name>
    <dbReference type="NCBI Taxonomy" id="105482"/>
    <lineage>
        <taxon>Eukaryota</taxon>
        <taxon>Fungi</taxon>
        <taxon>Dikarya</taxon>
        <taxon>Ascomycota</taxon>
        <taxon>Pezizomycotina</taxon>
        <taxon>Sordariomycetes</taxon>
        <taxon>Sordariomycetidae</taxon>
        <taxon>Diaporthales</taxon>
        <taxon>Diaporthaceae</taxon>
        <taxon>Diaporthe</taxon>
        <taxon>Diaporthe eres species complex</taxon>
    </lineage>
</organism>
<evidence type="ECO:0000256" key="1">
    <source>
        <dbReference type="SAM" id="MobiDB-lite"/>
    </source>
</evidence>
<evidence type="ECO:0000313" key="4">
    <source>
        <dbReference type="Proteomes" id="UP001600888"/>
    </source>
</evidence>
<keyword evidence="4" id="KW-1185">Reference proteome</keyword>
<accession>A0ABR4ERG7</accession>
<protein>
    <recommendedName>
        <fullName evidence="2">2EXR domain-containing protein</fullName>
    </recommendedName>
</protein>
<feature type="region of interest" description="Disordered" evidence="1">
    <location>
        <begin position="1"/>
        <end position="29"/>
    </location>
</feature>
<feature type="domain" description="2EXR" evidence="2">
    <location>
        <begin position="44"/>
        <end position="139"/>
    </location>
</feature>
<dbReference type="InterPro" id="IPR045518">
    <property type="entry name" value="2EXR"/>
</dbReference>